<dbReference type="RefSeq" id="WP_013626002.1">
    <property type="nucleotide sequence ID" value="NC_015172.1"/>
</dbReference>
<evidence type="ECO:0000313" key="2">
    <source>
        <dbReference type="Proteomes" id="UP000007488"/>
    </source>
</evidence>
<dbReference type="HOGENOM" id="CLU_2921169_0_0_9"/>
<protein>
    <submittedName>
        <fullName evidence="1">Uncharacterized protein</fullName>
    </submittedName>
</protein>
<name>F0SZ64_SYNGF</name>
<dbReference type="STRING" id="645991.Sgly_2913"/>
<keyword evidence="2" id="KW-1185">Reference proteome</keyword>
<reference evidence="2" key="2">
    <citation type="submission" date="2011-02" db="EMBL/GenBank/DDBJ databases">
        <title>The complete genome of Syntrophobotulus glycolicus DSM 8271.</title>
        <authorList>
            <person name="Lucas S."/>
            <person name="Copeland A."/>
            <person name="Lapidus A."/>
            <person name="Bruce D."/>
            <person name="Goodwin L."/>
            <person name="Pitluck S."/>
            <person name="Kyrpides N."/>
            <person name="Mavromatis K."/>
            <person name="Pagani I."/>
            <person name="Ivanova N."/>
            <person name="Mikhailova N."/>
            <person name="Chertkov O."/>
            <person name="Held B."/>
            <person name="Detter J.C."/>
            <person name="Tapia R."/>
            <person name="Han C."/>
            <person name="Land M."/>
            <person name="Hauser L."/>
            <person name="Markowitz V."/>
            <person name="Cheng J.-F."/>
            <person name="Hugenholtz P."/>
            <person name="Woyke T."/>
            <person name="Wu D."/>
            <person name="Spring S."/>
            <person name="Schroeder M."/>
            <person name="Brambilla E."/>
            <person name="Klenk H.-P."/>
            <person name="Eisen J.A."/>
        </authorList>
    </citation>
    <scope>NUCLEOTIDE SEQUENCE [LARGE SCALE GENOMIC DNA]</scope>
    <source>
        <strain evidence="2">DSM 8271 / FlGlyR</strain>
    </source>
</reference>
<organism evidence="1 2">
    <name type="scientific">Syntrophobotulus glycolicus (strain DSM 8271 / FlGlyR)</name>
    <dbReference type="NCBI Taxonomy" id="645991"/>
    <lineage>
        <taxon>Bacteria</taxon>
        <taxon>Bacillati</taxon>
        <taxon>Bacillota</taxon>
        <taxon>Clostridia</taxon>
        <taxon>Eubacteriales</taxon>
        <taxon>Desulfitobacteriaceae</taxon>
        <taxon>Syntrophobotulus</taxon>
    </lineage>
</organism>
<sequence>MNRKNPKIFGIKTFEEFTSHLNRTQFDRLCSKIELETAVYSDETKNYLMLLKAIRNVDTKY</sequence>
<accession>F0SZ64</accession>
<reference evidence="1 2" key="1">
    <citation type="journal article" date="2011" name="Stand. Genomic Sci.">
        <title>Complete genome sequence of Syntrophobotulus glycolicus type strain (FlGlyR).</title>
        <authorList>
            <person name="Han C."/>
            <person name="Mwirichia R."/>
            <person name="Chertkov O."/>
            <person name="Held B."/>
            <person name="Lapidus A."/>
            <person name="Nolan M."/>
            <person name="Lucas S."/>
            <person name="Hammon N."/>
            <person name="Deshpande S."/>
            <person name="Cheng J.F."/>
            <person name="Tapia R."/>
            <person name="Goodwin L."/>
            <person name="Pitluck S."/>
            <person name="Huntemann M."/>
            <person name="Liolios K."/>
            <person name="Ivanova N."/>
            <person name="Pagani I."/>
            <person name="Mavromatis K."/>
            <person name="Ovchinikova G."/>
            <person name="Pati A."/>
            <person name="Chen A."/>
            <person name="Palaniappan K."/>
            <person name="Land M."/>
            <person name="Hauser L."/>
            <person name="Brambilla E.M."/>
            <person name="Rohde M."/>
            <person name="Spring S."/>
            <person name="Sikorski J."/>
            <person name="Goker M."/>
            <person name="Woyke T."/>
            <person name="Bristow J."/>
            <person name="Eisen J.A."/>
            <person name="Markowitz V."/>
            <person name="Hugenholtz P."/>
            <person name="Kyrpides N.C."/>
            <person name="Klenk H.P."/>
            <person name="Detter J.C."/>
        </authorList>
    </citation>
    <scope>NUCLEOTIDE SEQUENCE [LARGE SCALE GENOMIC DNA]</scope>
    <source>
        <strain evidence="2">DSM 8271 / FlGlyR</strain>
    </source>
</reference>
<dbReference type="EMBL" id="CP002547">
    <property type="protein sequence ID" value="ADY57182.1"/>
    <property type="molecule type" value="Genomic_DNA"/>
</dbReference>
<evidence type="ECO:0000313" key="1">
    <source>
        <dbReference type="EMBL" id="ADY57182.1"/>
    </source>
</evidence>
<gene>
    <name evidence="1" type="ordered locus">Sgly_2913</name>
</gene>
<dbReference type="AlphaFoldDB" id="F0SZ64"/>
<dbReference type="KEGG" id="sgy:Sgly_2913"/>
<dbReference type="Proteomes" id="UP000007488">
    <property type="component" value="Chromosome"/>
</dbReference>
<proteinExistence type="predicted"/>